<dbReference type="Pfam" id="PF00512">
    <property type="entry name" value="HisKA"/>
    <property type="match status" value="1"/>
</dbReference>
<dbReference type="InterPro" id="IPR003661">
    <property type="entry name" value="HisK_dim/P_dom"/>
</dbReference>
<dbReference type="Gene3D" id="3.40.50.2300">
    <property type="match status" value="1"/>
</dbReference>
<dbReference type="InterPro" id="IPR004358">
    <property type="entry name" value="Sig_transdc_His_kin-like_C"/>
</dbReference>
<dbReference type="PROSITE" id="PS50109">
    <property type="entry name" value="HIS_KIN"/>
    <property type="match status" value="1"/>
</dbReference>
<evidence type="ECO:0000313" key="11">
    <source>
        <dbReference type="EMBL" id="APW64918.1"/>
    </source>
</evidence>
<reference evidence="11 12" key="1">
    <citation type="submission" date="2017-01" db="EMBL/GenBank/DDBJ databases">
        <title>Genome sequencing of Arcobacter sp. LPB0137.</title>
        <authorList>
            <person name="Lee G.-W."/>
            <person name="Yi H."/>
        </authorList>
    </citation>
    <scope>NUCLEOTIDE SEQUENCE [LARGE SCALE GENOMIC DNA]</scope>
    <source>
        <strain evidence="11 12">LPB0137</strain>
    </source>
</reference>
<dbReference type="SUPFAM" id="SSF55874">
    <property type="entry name" value="ATPase domain of HSP90 chaperone/DNA topoisomerase II/histidine kinase"/>
    <property type="match status" value="1"/>
</dbReference>
<dbReference type="Gene3D" id="3.30.565.10">
    <property type="entry name" value="Histidine kinase-like ATPase, C-terminal domain"/>
    <property type="match status" value="1"/>
</dbReference>
<dbReference type="KEGG" id="alp:LPB137_03185"/>
<dbReference type="SMART" id="SM00388">
    <property type="entry name" value="HisKA"/>
    <property type="match status" value="1"/>
</dbReference>
<dbReference type="EMBL" id="CP019070">
    <property type="protein sequence ID" value="APW64918.1"/>
    <property type="molecule type" value="Genomic_DNA"/>
</dbReference>
<dbReference type="EC" id="2.7.13.3" evidence="2"/>
<dbReference type="PRINTS" id="PR00344">
    <property type="entry name" value="BCTRLSENSOR"/>
</dbReference>
<keyword evidence="3 6" id="KW-0597">Phosphoprotein</keyword>
<accession>A0A1P8KK33</accession>
<keyword evidence="8" id="KW-0472">Membrane</keyword>
<dbReference type="Pfam" id="PF00072">
    <property type="entry name" value="Response_reg"/>
    <property type="match status" value="1"/>
</dbReference>
<dbReference type="Gene3D" id="1.10.287.130">
    <property type="match status" value="1"/>
</dbReference>
<dbReference type="PANTHER" id="PTHR43047:SF72">
    <property type="entry name" value="OSMOSENSING HISTIDINE PROTEIN KINASE SLN1"/>
    <property type="match status" value="1"/>
</dbReference>
<feature type="domain" description="Response regulatory" evidence="10">
    <location>
        <begin position="1000"/>
        <end position="1114"/>
    </location>
</feature>
<dbReference type="InterPro" id="IPR036097">
    <property type="entry name" value="HisK_dim/P_sf"/>
</dbReference>
<gene>
    <name evidence="11" type="ORF">LPB137_03185</name>
</gene>
<evidence type="ECO:0000256" key="5">
    <source>
        <dbReference type="ARBA" id="ARBA00022777"/>
    </source>
</evidence>
<dbReference type="PANTHER" id="PTHR43047">
    <property type="entry name" value="TWO-COMPONENT HISTIDINE PROTEIN KINASE"/>
    <property type="match status" value="1"/>
</dbReference>
<dbReference type="Gene3D" id="3.40.190.10">
    <property type="entry name" value="Periplasmic binding protein-like II"/>
    <property type="match status" value="5"/>
</dbReference>
<feature type="transmembrane region" description="Helical" evidence="8">
    <location>
        <begin position="640"/>
        <end position="658"/>
    </location>
</feature>
<evidence type="ECO:0000256" key="8">
    <source>
        <dbReference type="SAM" id="Phobius"/>
    </source>
</evidence>
<dbReference type="InterPro" id="IPR005467">
    <property type="entry name" value="His_kinase_dom"/>
</dbReference>
<dbReference type="SUPFAM" id="SSF47384">
    <property type="entry name" value="Homodimeric domain of signal transducing histidine kinase"/>
    <property type="match status" value="1"/>
</dbReference>
<dbReference type="SUPFAM" id="SSF52172">
    <property type="entry name" value="CheY-like"/>
    <property type="match status" value="1"/>
</dbReference>
<dbReference type="PROSITE" id="PS50110">
    <property type="entry name" value="RESPONSE_REGULATORY"/>
    <property type="match status" value="1"/>
</dbReference>
<evidence type="ECO:0000256" key="2">
    <source>
        <dbReference type="ARBA" id="ARBA00012438"/>
    </source>
</evidence>
<dbReference type="CDD" id="cd01007">
    <property type="entry name" value="PBP2_BvgS_HisK_like"/>
    <property type="match status" value="2"/>
</dbReference>
<keyword evidence="8" id="KW-1133">Transmembrane helix</keyword>
<keyword evidence="8" id="KW-0812">Transmembrane</keyword>
<evidence type="ECO:0000259" key="10">
    <source>
        <dbReference type="PROSITE" id="PS50110"/>
    </source>
</evidence>
<dbReference type="GO" id="GO:0009927">
    <property type="term" value="F:histidine phosphotransfer kinase activity"/>
    <property type="evidence" value="ECO:0007669"/>
    <property type="project" value="TreeGrafter"/>
</dbReference>
<dbReference type="AlphaFoldDB" id="A0A1P8KK33"/>
<feature type="modified residue" description="4-aspartylphosphate" evidence="6">
    <location>
        <position position="1049"/>
    </location>
</feature>
<dbReference type="SMART" id="SM00387">
    <property type="entry name" value="HATPase_c"/>
    <property type="match status" value="1"/>
</dbReference>
<comment type="catalytic activity">
    <reaction evidence="1">
        <text>ATP + protein L-histidine = ADP + protein N-phospho-L-histidine.</text>
        <dbReference type="EC" id="2.7.13.3"/>
    </reaction>
</comment>
<keyword evidence="5" id="KW-0418">Kinase</keyword>
<dbReference type="InterPro" id="IPR001789">
    <property type="entry name" value="Sig_transdc_resp-reg_receiver"/>
</dbReference>
<dbReference type="InterPro" id="IPR011006">
    <property type="entry name" value="CheY-like_superfamily"/>
</dbReference>
<name>A0A1P8KK33_9BACT</name>
<sequence length="1120" mass="129918">MHSSAFINGSLNIYMRTDNTDKINSLKDLKGKKVGFDGNIIFLYKALDKYKNDIDFIPMKNTLDSFYKLNEGSLDAIISFNRDKYVRIKYGFTNIKAVYTISELNFMTTTAIKQNNIILQSIMDKAISSITADEKVKIFEKYLGNDVKLSNLNLTNQELEYLDSKPFLRTQLEDQYFPYSFIKDGEKRGFVIDLMKIISEKLDKKIDYIVIKNKKEASSMLQDNKLDFVSHHLKTPQREKEFLFSKESLLDANTGLLSKKSKNYTFKDINGKTISVIKGYHLVKLLKRYYPKVKIKLLNNNFDLIQSVINETSDFAISNYSILNYLRKDNQLYDELSNELLNNEHFYRKPIHMIFNKSNEILKSIFDKTIQSLSVAQINNLKDKWFIETPIKSFLSQEEQNWLKNNRIIKMCSNPIWEPIGFYNKTSKQPEGISIDTMNLIKQKLDNNIQFEYIHTTTWKQTQEFLKDKKCDIIPILVKNEERSKYALFTKPYLNYKYAIITKDDKPFTKGLEDIVNKSIARKEGSATITQILEQYPNTKIIETENFLDSLRKVSKEEAYAALAILPTLSYNSSHFNTKHIQIAGYTDIEMNLSIASRKDKIILHNILEKALSKITEKEHKDIQNKWMEIEIKEVKKNNIFYIMISIVLLVLAFYYFYKDFKSRKELKKINIKLLKFNENLEEKVNEQTKDLKNLNLKLSISNEQLQTTNQELQNSNEELLITEEDLRIRQVELISQHEKILELSKIKAQFLANMSHEIRTPLNGIVGVTRLMLDDSEDIKQKHKEQLKIIQKSSEILTNIVNDILDYSALSTGNIKLFEEEFSLRSMIAHIKSITEINIKEKGLKYIIDIDEEIQENVIGDEFRISQILMNIISNATKFTNKGYIKLKIRKKIKKNGDSILKFTIVDTGIGMNKEVQKSLFNSFNQSDQSNTREHKGTGLGLSIVYQLVKLMEGKVSTQSTIGQGSTFFVELSLKSTGIKNEVKEIPTSTYYSLIKSKKALFVEDDEINQIVISETLKKIGFNTDYAINGKQAVDKVMENEYDIIFMDIQMPIMDGYEATEIIRKNNKDIPIIALSAGVMPKDIDKSLKAGMNMHIAKPIVYNEMNEVLDKYFKVEIKE</sequence>
<dbReference type="GO" id="GO:0000155">
    <property type="term" value="F:phosphorelay sensor kinase activity"/>
    <property type="evidence" value="ECO:0007669"/>
    <property type="project" value="InterPro"/>
</dbReference>
<dbReference type="SMART" id="SM00448">
    <property type="entry name" value="REC"/>
    <property type="match status" value="1"/>
</dbReference>
<dbReference type="Pfam" id="PF00497">
    <property type="entry name" value="SBP_bac_3"/>
    <property type="match status" value="2"/>
</dbReference>
<evidence type="ECO:0000256" key="1">
    <source>
        <dbReference type="ARBA" id="ARBA00000085"/>
    </source>
</evidence>
<dbReference type="InterPro" id="IPR003594">
    <property type="entry name" value="HATPase_dom"/>
</dbReference>
<evidence type="ECO:0000256" key="3">
    <source>
        <dbReference type="ARBA" id="ARBA00022553"/>
    </source>
</evidence>
<dbReference type="FunFam" id="3.30.565.10:FF:000010">
    <property type="entry name" value="Sensor histidine kinase RcsC"/>
    <property type="match status" value="1"/>
</dbReference>
<protein>
    <recommendedName>
        <fullName evidence="2">histidine kinase</fullName>
        <ecNumber evidence="2">2.7.13.3</ecNumber>
    </recommendedName>
</protein>
<keyword evidence="4" id="KW-0808">Transferase</keyword>
<dbReference type="CDD" id="cd00082">
    <property type="entry name" value="HisKA"/>
    <property type="match status" value="1"/>
</dbReference>
<evidence type="ECO:0000256" key="7">
    <source>
        <dbReference type="SAM" id="Coils"/>
    </source>
</evidence>
<dbReference type="OrthoDB" id="9176708at2"/>
<proteinExistence type="predicted"/>
<feature type="coiled-coil region" evidence="7">
    <location>
        <begin position="667"/>
        <end position="730"/>
    </location>
</feature>
<evidence type="ECO:0000256" key="4">
    <source>
        <dbReference type="ARBA" id="ARBA00022679"/>
    </source>
</evidence>
<dbReference type="GO" id="GO:0005886">
    <property type="term" value="C:plasma membrane"/>
    <property type="evidence" value="ECO:0007669"/>
    <property type="project" value="TreeGrafter"/>
</dbReference>
<dbReference type="CDD" id="cd17546">
    <property type="entry name" value="REC_hyHK_CKI1_RcsC-like"/>
    <property type="match status" value="1"/>
</dbReference>
<dbReference type="InterPro" id="IPR001638">
    <property type="entry name" value="Solute-binding_3/MltF_N"/>
</dbReference>
<keyword evidence="7" id="KW-0175">Coiled coil</keyword>
<keyword evidence="12" id="KW-1185">Reference proteome</keyword>
<dbReference type="SMART" id="SM00062">
    <property type="entry name" value="PBPb"/>
    <property type="match status" value="2"/>
</dbReference>
<evidence type="ECO:0000313" key="12">
    <source>
        <dbReference type="Proteomes" id="UP000186074"/>
    </source>
</evidence>
<evidence type="ECO:0000256" key="6">
    <source>
        <dbReference type="PROSITE-ProRule" id="PRU00169"/>
    </source>
</evidence>
<dbReference type="SUPFAM" id="SSF53850">
    <property type="entry name" value="Periplasmic binding protein-like II"/>
    <property type="match status" value="3"/>
</dbReference>
<dbReference type="Proteomes" id="UP000186074">
    <property type="component" value="Chromosome"/>
</dbReference>
<dbReference type="Pfam" id="PF02518">
    <property type="entry name" value="HATPase_c"/>
    <property type="match status" value="1"/>
</dbReference>
<feature type="domain" description="Histidine kinase" evidence="9">
    <location>
        <begin position="754"/>
        <end position="977"/>
    </location>
</feature>
<evidence type="ECO:0000259" key="9">
    <source>
        <dbReference type="PROSITE" id="PS50109"/>
    </source>
</evidence>
<dbReference type="CDD" id="cd16922">
    <property type="entry name" value="HATPase_EvgS-ArcB-TorS-like"/>
    <property type="match status" value="1"/>
</dbReference>
<organism evidence="11 12">
    <name type="scientific">Poseidonibacter parvus</name>
    <dbReference type="NCBI Taxonomy" id="1850254"/>
    <lineage>
        <taxon>Bacteria</taxon>
        <taxon>Pseudomonadati</taxon>
        <taxon>Campylobacterota</taxon>
        <taxon>Epsilonproteobacteria</taxon>
        <taxon>Campylobacterales</taxon>
        <taxon>Arcobacteraceae</taxon>
        <taxon>Poseidonibacter</taxon>
    </lineage>
</organism>
<dbReference type="STRING" id="1850254.LPB137_03185"/>
<dbReference type="InterPro" id="IPR036890">
    <property type="entry name" value="HATPase_C_sf"/>
</dbReference>